<organism evidence="9 10">
    <name type="scientific">Candidatus Kaiserbacteria bacterium RIFOXYD1_FULL_42_15</name>
    <dbReference type="NCBI Taxonomy" id="1798532"/>
    <lineage>
        <taxon>Bacteria</taxon>
        <taxon>Candidatus Kaiseribacteriota</taxon>
    </lineage>
</organism>
<dbReference type="SUPFAM" id="SSF55486">
    <property type="entry name" value="Metalloproteases ('zincins'), catalytic domain"/>
    <property type="match status" value="1"/>
</dbReference>
<evidence type="ECO:0000256" key="2">
    <source>
        <dbReference type="ARBA" id="ARBA00022723"/>
    </source>
</evidence>
<evidence type="ECO:0000256" key="3">
    <source>
        <dbReference type="ARBA" id="ARBA00022801"/>
    </source>
</evidence>
<keyword evidence="2 6" id="KW-0479">Metal-binding</keyword>
<protein>
    <recommendedName>
        <fullName evidence="11">Oligoendopeptidase F</fullName>
    </recommendedName>
</protein>
<dbReference type="PANTHER" id="PTHR11804">
    <property type="entry name" value="PROTEASE M3 THIMET OLIGOPEPTIDASE-RELATED"/>
    <property type="match status" value="1"/>
</dbReference>
<evidence type="ECO:0000313" key="9">
    <source>
        <dbReference type="EMBL" id="OGG88320.1"/>
    </source>
</evidence>
<dbReference type="GO" id="GO:0004222">
    <property type="term" value="F:metalloendopeptidase activity"/>
    <property type="evidence" value="ECO:0007669"/>
    <property type="project" value="InterPro"/>
</dbReference>
<evidence type="ECO:0000259" key="7">
    <source>
        <dbReference type="Pfam" id="PF01432"/>
    </source>
</evidence>
<dbReference type="InterPro" id="IPR013647">
    <property type="entry name" value="OligopepF_N_dom"/>
</dbReference>
<dbReference type="InterPro" id="IPR001567">
    <property type="entry name" value="Pept_M3A_M3B_dom"/>
</dbReference>
<comment type="caution">
    <text evidence="9">The sequence shown here is derived from an EMBL/GenBank/DDBJ whole genome shotgun (WGS) entry which is preliminary data.</text>
</comment>
<comment type="similarity">
    <text evidence="6">Belongs to the peptidase M3 family.</text>
</comment>
<comment type="cofactor">
    <cofactor evidence="6">
        <name>Zn(2+)</name>
        <dbReference type="ChEBI" id="CHEBI:29105"/>
    </cofactor>
    <text evidence="6">Binds 1 zinc ion.</text>
</comment>
<feature type="domain" description="Peptidase M3A/M3B catalytic" evidence="7">
    <location>
        <begin position="352"/>
        <end position="593"/>
    </location>
</feature>
<evidence type="ECO:0000259" key="8">
    <source>
        <dbReference type="Pfam" id="PF08439"/>
    </source>
</evidence>
<evidence type="ECO:0000256" key="5">
    <source>
        <dbReference type="ARBA" id="ARBA00023049"/>
    </source>
</evidence>
<sequence length="617" mass="70747">MTSKNHNDKKNFNYTITTNLPKLGTIKNEWDLKKQYYTSHTDTQIEADVLATEKALKNFAKKWRSKKFTTDVRLLKQALTESEVMSGNPTFSRPMRYFSLVTALNTADSVAEKQISLIGNRLRKASNQVLFFTLELGKISKAEQKKLINHADLTHFRYYLEELFASAKYHLTEDQEKIISLKSRQSYGRWVDMTDKIISQRHIVWKDKSVALPEAIEMVNLQTFANKPKLWGLIVDQLEQISEIAEHEFNAIITDVRTEDELRGYKKPYSATVLNYQDNEIALERLLAAVTGTGFKLSHKFYKLKAKYHGVEKLEYSQRNESAGESVSISYDQAVTVCRDVFYSVHKDYGEFFDSMLENGQIDVWPKPGKTGGAFMSAENGHPTNVMLNHVTNFQALETLAHEMGHAIHAMRSKKQTPFYSNHSIVTAETASTLFENLVFDAVFAQVSNDEKAILLHDRILRDISTIQRQIAFFNAELEIHNTIHLKGGMSGEELRNCMQKHLQSYLGAAVNVTEKDGYTYVYVGHLRYGFYVYSYAYGLMMSSIMSGRYREDNNYVEKIDEFLSLGESMLIKDIYKKVGIDTSKIDTFENALKKLGDDIAMFDKLLKKKKKPSNVK</sequence>
<evidence type="ECO:0000256" key="4">
    <source>
        <dbReference type="ARBA" id="ARBA00022833"/>
    </source>
</evidence>
<dbReference type="Proteomes" id="UP000179230">
    <property type="component" value="Unassembled WGS sequence"/>
</dbReference>
<dbReference type="Gene3D" id="1.20.140.70">
    <property type="entry name" value="Oligopeptidase f, N-terminal domain"/>
    <property type="match status" value="1"/>
</dbReference>
<dbReference type="InterPro" id="IPR045090">
    <property type="entry name" value="Pept_M3A_M3B"/>
</dbReference>
<feature type="domain" description="Oligopeptidase F N-terminal" evidence="8">
    <location>
        <begin position="135"/>
        <end position="198"/>
    </location>
</feature>
<dbReference type="PANTHER" id="PTHR11804:SF5">
    <property type="entry name" value="OLIGOENDOPEPTIDASE F"/>
    <property type="match status" value="1"/>
</dbReference>
<gene>
    <name evidence="9" type="ORF">A2592_00705</name>
</gene>
<name>A0A1F6FR47_9BACT</name>
<dbReference type="Pfam" id="PF08439">
    <property type="entry name" value="Peptidase_M3_N"/>
    <property type="match status" value="1"/>
</dbReference>
<keyword evidence="5 6" id="KW-0482">Metalloprotease</keyword>
<accession>A0A1F6FR47</accession>
<dbReference type="Pfam" id="PF01432">
    <property type="entry name" value="Peptidase_M3"/>
    <property type="match status" value="1"/>
</dbReference>
<reference evidence="9 10" key="1">
    <citation type="journal article" date="2016" name="Nat. Commun.">
        <title>Thousands of microbial genomes shed light on interconnected biogeochemical processes in an aquifer system.</title>
        <authorList>
            <person name="Anantharaman K."/>
            <person name="Brown C.T."/>
            <person name="Hug L.A."/>
            <person name="Sharon I."/>
            <person name="Castelle C.J."/>
            <person name="Probst A.J."/>
            <person name="Thomas B.C."/>
            <person name="Singh A."/>
            <person name="Wilkins M.J."/>
            <person name="Karaoz U."/>
            <person name="Brodie E.L."/>
            <person name="Williams K.H."/>
            <person name="Hubbard S.S."/>
            <person name="Banfield J.F."/>
        </authorList>
    </citation>
    <scope>NUCLEOTIDE SEQUENCE [LARGE SCALE GENOMIC DNA]</scope>
</reference>
<dbReference type="AlphaFoldDB" id="A0A1F6FR47"/>
<keyword evidence="4 6" id="KW-0862">Zinc</keyword>
<dbReference type="EMBL" id="MFMT01000023">
    <property type="protein sequence ID" value="OGG88320.1"/>
    <property type="molecule type" value="Genomic_DNA"/>
</dbReference>
<proteinExistence type="inferred from homology"/>
<dbReference type="InterPro" id="IPR042088">
    <property type="entry name" value="OligoPept_F_C"/>
</dbReference>
<dbReference type="GO" id="GO:0046872">
    <property type="term" value="F:metal ion binding"/>
    <property type="evidence" value="ECO:0007669"/>
    <property type="project" value="UniProtKB-UniRule"/>
</dbReference>
<evidence type="ECO:0000256" key="6">
    <source>
        <dbReference type="RuleBase" id="RU003435"/>
    </source>
</evidence>
<evidence type="ECO:0000256" key="1">
    <source>
        <dbReference type="ARBA" id="ARBA00022670"/>
    </source>
</evidence>
<evidence type="ECO:0000313" key="10">
    <source>
        <dbReference type="Proteomes" id="UP000179230"/>
    </source>
</evidence>
<dbReference type="GO" id="GO:0006518">
    <property type="term" value="P:peptide metabolic process"/>
    <property type="evidence" value="ECO:0007669"/>
    <property type="project" value="TreeGrafter"/>
</dbReference>
<keyword evidence="1 6" id="KW-0645">Protease</keyword>
<evidence type="ECO:0008006" key="11">
    <source>
        <dbReference type="Google" id="ProtNLM"/>
    </source>
</evidence>
<keyword evidence="3 6" id="KW-0378">Hydrolase</keyword>
<dbReference type="GO" id="GO:0006508">
    <property type="term" value="P:proteolysis"/>
    <property type="evidence" value="ECO:0007669"/>
    <property type="project" value="UniProtKB-KW"/>
</dbReference>
<dbReference type="Gene3D" id="1.10.1370.20">
    <property type="entry name" value="Oligoendopeptidase f, C-terminal domain"/>
    <property type="match status" value="1"/>
</dbReference>